<organism evidence="2 3">
    <name type="scientific">Rhamnusium bicolor</name>
    <dbReference type="NCBI Taxonomy" id="1586634"/>
    <lineage>
        <taxon>Eukaryota</taxon>
        <taxon>Metazoa</taxon>
        <taxon>Ecdysozoa</taxon>
        <taxon>Arthropoda</taxon>
        <taxon>Hexapoda</taxon>
        <taxon>Insecta</taxon>
        <taxon>Pterygota</taxon>
        <taxon>Neoptera</taxon>
        <taxon>Endopterygota</taxon>
        <taxon>Coleoptera</taxon>
        <taxon>Polyphaga</taxon>
        <taxon>Cucujiformia</taxon>
        <taxon>Chrysomeloidea</taxon>
        <taxon>Cerambycidae</taxon>
        <taxon>Lepturinae</taxon>
        <taxon>Rhagiini</taxon>
        <taxon>Rhamnusium</taxon>
    </lineage>
</organism>
<dbReference type="Proteomes" id="UP001162156">
    <property type="component" value="Unassembled WGS sequence"/>
</dbReference>
<sequence length="64" mass="7391">MKNAGYIPKKKKGVTEKVITDANGNFNVCIPLKSLVVFVEDFRKIINNMKQKLVLIRNSNDYKY</sequence>
<dbReference type="AlphaFoldDB" id="A0AAV8Z0B5"/>
<evidence type="ECO:0000313" key="3">
    <source>
        <dbReference type="Proteomes" id="UP001162156"/>
    </source>
</evidence>
<protein>
    <recommendedName>
        <fullName evidence="1">Double jelly roll-like domain-containing protein</fullName>
    </recommendedName>
</protein>
<evidence type="ECO:0000259" key="1">
    <source>
        <dbReference type="Pfam" id="PF21738"/>
    </source>
</evidence>
<dbReference type="InterPro" id="IPR049512">
    <property type="entry name" value="DJR-like_dom"/>
</dbReference>
<evidence type="ECO:0000313" key="2">
    <source>
        <dbReference type="EMBL" id="KAJ8956484.1"/>
    </source>
</evidence>
<comment type="caution">
    <text evidence="2">The sequence shown here is derived from an EMBL/GenBank/DDBJ whole genome shotgun (WGS) entry which is preliminary data.</text>
</comment>
<feature type="domain" description="Double jelly roll-like" evidence="1">
    <location>
        <begin position="20"/>
        <end position="63"/>
    </location>
</feature>
<accession>A0AAV8Z0B5</accession>
<dbReference type="Pfam" id="PF21738">
    <property type="entry name" value="DJR-like_dom"/>
    <property type="match status" value="1"/>
</dbReference>
<dbReference type="EMBL" id="JANEYF010001814">
    <property type="protein sequence ID" value="KAJ8956484.1"/>
    <property type="molecule type" value="Genomic_DNA"/>
</dbReference>
<proteinExistence type="predicted"/>
<gene>
    <name evidence="2" type="ORF">NQ314_006721</name>
</gene>
<keyword evidence="3" id="KW-1185">Reference proteome</keyword>
<reference evidence="2" key="1">
    <citation type="journal article" date="2023" name="Insect Mol. Biol.">
        <title>Genome sequencing provides insights into the evolution of gene families encoding plant cell wall-degrading enzymes in longhorned beetles.</title>
        <authorList>
            <person name="Shin N.R."/>
            <person name="Okamura Y."/>
            <person name="Kirsch R."/>
            <person name="Pauchet Y."/>
        </authorList>
    </citation>
    <scope>NUCLEOTIDE SEQUENCE</scope>
    <source>
        <strain evidence="2">RBIC_L_NR</strain>
    </source>
</reference>
<name>A0AAV8Z0B5_9CUCU</name>